<organism evidence="2 3">
    <name type="scientific">Polarella glacialis</name>
    <name type="common">Dinoflagellate</name>
    <dbReference type="NCBI Taxonomy" id="89957"/>
    <lineage>
        <taxon>Eukaryota</taxon>
        <taxon>Sar</taxon>
        <taxon>Alveolata</taxon>
        <taxon>Dinophyceae</taxon>
        <taxon>Suessiales</taxon>
        <taxon>Suessiaceae</taxon>
        <taxon>Polarella</taxon>
    </lineage>
</organism>
<dbReference type="Proteomes" id="UP000626109">
    <property type="component" value="Unassembled WGS sequence"/>
</dbReference>
<proteinExistence type="predicted"/>
<dbReference type="AlphaFoldDB" id="A0A813J885"/>
<accession>A0A813J885</accession>
<sequence length="789" mass="86517">MLSSSDYWGLSKGDNEERLKGVAGAHLASSKVLKAPGVWEMVKSLGLRLATAARPADSALRTQKGVVRNRTLLHGDFKAANFFLRKSPGKESEYETAPPSWISISPGLASNLLSVESELIRFYHSALTERLEELGSGGDFPLWLLLAQFAVARCDYIRYMLGKGWTACSDGDVRLIEAVHQDMSRLDGGQILTSAGYEVAIAASVIEATRYRLLDQLDRIHPKQKRALWEVATSRAEHPKRLIDDIGPSAEDQKIQATVSKATVPRRATATAALLSSLDTAASRHASTMELRDMGGHSSQPAGGEDATAGLRARSAQLDHERHEKEAGPVGSQKGCQAESRPKVVLRCYQSESRPIVVLRVQSSDSIPLAVFSGLQKSPARSAEVNHQYVSRPIPVLRGHRCCGSCLVAVLGGHRDVSHRSRFSDVTTRCSVQSQCSKVTSSCSATLRGHHDVSRWSRSAEVAVMWPSNPGPQWSPIRPIAALRGHQRESLPIPILIGHKNVSRPIHVFRGYQLESPAFASLGCFLPNPVFKGIASLHRARPGFQRLPVGIQLIQVIRSHPYVSLQSRSSEITRMRPVQTRLSEVARVLAGATVPRHGLAVGMCFEHPAQRRLQAAVCNTHVDLRQELEALVPRLTNLPTTPRSLAGGTADSFGVASPRRSIGGRGGSSQQTSSRGAMAGTPSGGCVRPVLYTCRLIKAQVLCHCLGQRESAFAVVGRENFSIEWASRAEYTDEWMHSVQLTKLDWDRQRRRQNRLPSIVAFAPQDRWPPRPVQRIHWVDPIIIAGICR</sequence>
<reference evidence="2" key="1">
    <citation type="submission" date="2021-02" db="EMBL/GenBank/DDBJ databases">
        <authorList>
            <person name="Dougan E. K."/>
            <person name="Rhodes N."/>
            <person name="Thang M."/>
            <person name="Chan C."/>
        </authorList>
    </citation>
    <scope>NUCLEOTIDE SEQUENCE</scope>
</reference>
<evidence type="ECO:0000313" key="2">
    <source>
        <dbReference type="EMBL" id="CAE8665990.1"/>
    </source>
</evidence>
<evidence type="ECO:0000313" key="3">
    <source>
        <dbReference type="Proteomes" id="UP000626109"/>
    </source>
</evidence>
<evidence type="ECO:0000256" key="1">
    <source>
        <dbReference type="SAM" id="MobiDB-lite"/>
    </source>
</evidence>
<comment type="caution">
    <text evidence="2">The sequence shown here is derived from an EMBL/GenBank/DDBJ whole genome shotgun (WGS) entry which is preliminary data.</text>
</comment>
<feature type="region of interest" description="Disordered" evidence="1">
    <location>
        <begin position="315"/>
        <end position="336"/>
    </location>
</feature>
<protein>
    <submittedName>
        <fullName evidence="2">Uncharacterized protein</fullName>
    </submittedName>
</protein>
<feature type="region of interest" description="Disordered" evidence="1">
    <location>
        <begin position="642"/>
        <end position="682"/>
    </location>
</feature>
<gene>
    <name evidence="2" type="ORF">PGLA2088_LOCUS16108</name>
</gene>
<name>A0A813J885_POLGL</name>
<dbReference type="EMBL" id="CAJNNW010020271">
    <property type="protein sequence ID" value="CAE8665990.1"/>
    <property type="molecule type" value="Genomic_DNA"/>
</dbReference>
<feature type="compositionally biased region" description="Basic and acidic residues" evidence="1">
    <location>
        <begin position="317"/>
        <end position="327"/>
    </location>
</feature>